<sequence length="350" mass="41034">MKSNKEKYSFLPDLLTKKRFEIWRHIFLILSIAIIEMNSTLITYGKNYSILENKIYWIILFSLILDMTIIYFNLYIIVPKLLLKSKYLQYTVTLLILITFSIVTNLGFEYFIFKPKNTIFDSSLTFYSEINLIIELVRSFLISGIYIVGISMSVLFKSWLMNIQRINQLETEDLRSQLERMKEKVSPSFLSRILKKSASLAISAPEESSAMLLNLSKILRYQLYDCGRDKVLLSSEIVFLTNYLSLEKNYLGNFDFIINKNGDMTHLFIPPLLFLPFIQQSIISNHELNNKLILQLSFLVENNLLQFSCISNNVENINYSQVNHRLELLYHNKYSIKIQNEKELTIQIAV</sequence>
<organism evidence="3 4">
    <name type="scientific">Apibacter adventoris</name>
    <dbReference type="NCBI Taxonomy" id="1679466"/>
    <lineage>
        <taxon>Bacteria</taxon>
        <taxon>Pseudomonadati</taxon>
        <taxon>Bacteroidota</taxon>
        <taxon>Flavobacteriia</taxon>
        <taxon>Flavobacteriales</taxon>
        <taxon>Weeksellaceae</taxon>
        <taxon>Apibacter</taxon>
    </lineage>
</organism>
<keyword evidence="4" id="KW-1185">Reference proteome</keyword>
<dbReference type="EMBL" id="PSZM01000036">
    <property type="protein sequence ID" value="PQL93063.1"/>
    <property type="molecule type" value="Genomic_DNA"/>
</dbReference>
<dbReference type="InterPro" id="IPR050640">
    <property type="entry name" value="Bact_2-comp_sensor_kinase"/>
</dbReference>
<feature type="transmembrane region" description="Helical" evidence="1">
    <location>
        <begin position="90"/>
        <end position="113"/>
    </location>
</feature>
<gene>
    <name evidence="3" type="ORF">C4S77_05205</name>
</gene>
<feature type="transmembrane region" description="Helical" evidence="1">
    <location>
        <begin position="21"/>
        <end position="43"/>
    </location>
</feature>
<protein>
    <recommendedName>
        <fullName evidence="2">Signal transduction histidine kinase internal region domain-containing protein</fullName>
    </recommendedName>
</protein>
<dbReference type="InterPro" id="IPR010559">
    <property type="entry name" value="Sig_transdc_His_kin_internal"/>
</dbReference>
<dbReference type="OrthoDB" id="9809908at2"/>
<dbReference type="GO" id="GO:0000155">
    <property type="term" value="F:phosphorelay sensor kinase activity"/>
    <property type="evidence" value="ECO:0007669"/>
    <property type="project" value="InterPro"/>
</dbReference>
<dbReference type="AlphaFoldDB" id="A0A2S8ADN6"/>
<feature type="transmembrane region" description="Helical" evidence="1">
    <location>
        <begin position="55"/>
        <end position="78"/>
    </location>
</feature>
<dbReference type="Proteomes" id="UP000238042">
    <property type="component" value="Unassembled WGS sequence"/>
</dbReference>
<dbReference type="PANTHER" id="PTHR34220:SF7">
    <property type="entry name" value="SENSOR HISTIDINE KINASE YPDA"/>
    <property type="match status" value="1"/>
</dbReference>
<reference evidence="3 4" key="1">
    <citation type="submission" date="2018-02" db="EMBL/GenBank/DDBJ databases">
        <title>Genome sequences of Apibacter spp., gut symbionts of Asian honey bees.</title>
        <authorList>
            <person name="Kwong W.K."/>
            <person name="Steele M.I."/>
            <person name="Moran N.A."/>
        </authorList>
    </citation>
    <scope>NUCLEOTIDE SEQUENCE [LARGE SCALE GENOMIC DNA]</scope>
    <source>
        <strain evidence="4">wkB301</strain>
    </source>
</reference>
<dbReference type="PANTHER" id="PTHR34220">
    <property type="entry name" value="SENSOR HISTIDINE KINASE YPDA"/>
    <property type="match status" value="1"/>
</dbReference>
<keyword evidence="1" id="KW-0472">Membrane</keyword>
<evidence type="ECO:0000313" key="4">
    <source>
        <dbReference type="Proteomes" id="UP000238042"/>
    </source>
</evidence>
<dbReference type="GO" id="GO:0016020">
    <property type="term" value="C:membrane"/>
    <property type="evidence" value="ECO:0007669"/>
    <property type="project" value="InterPro"/>
</dbReference>
<dbReference type="Pfam" id="PF06580">
    <property type="entry name" value="His_kinase"/>
    <property type="match status" value="1"/>
</dbReference>
<keyword evidence="1" id="KW-1133">Transmembrane helix</keyword>
<accession>A0A2S8ADN6</accession>
<keyword evidence="1" id="KW-0812">Transmembrane</keyword>
<evidence type="ECO:0000313" key="3">
    <source>
        <dbReference type="EMBL" id="PQL93063.1"/>
    </source>
</evidence>
<name>A0A2S8ADN6_9FLAO</name>
<feature type="domain" description="Signal transduction histidine kinase internal region" evidence="2">
    <location>
        <begin position="177"/>
        <end position="249"/>
    </location>
</feature>
<evidence type="ECO:0000256" key="1">
    <source>
        <dbReference type="SAM" id="Phobius"/>
    </source>
</evidence>
<proteinExistence type="predicted"/>
<comment type="caution">
    <text evidence="3">The sequence shown here is derived from an EMBL/GenBank/DDBJ whole genome shotgun (WGS) entry which is preliminary data.</text>
</comment>
<evidence type="ECO:0000259" key="2">
    <source>
        <dbReference type="Pfam" id="PF06580"/>
    </source>
</evidence>
<feature type="transmembrane region" description="Helical" evidence="1">
    <location>
        <begin position="133"/>
        <end position="156"/>
    </location>
</feature>